<keyword evidence="2 6" id="KW-0732">Signal</keyword>
<dbReference type="GO" id="GO:0008061">
    <property type="term" value="F:chitin binding"/>
    <property type="evidence" value="ECO:0007669"/>
    <property type="project" value="UniProtKB-KW"/>
</dbReference>
<keyword evidence="3" id="KW-0677">Repeat</keyword>
<keyword evidence="4" id="KW-1015">Disulfide bond</keyword>
<evidence type="ECO:0000256" key="6">
    <source>
        <dbReference type="SAM" id="SignalP"/>
    </source>
</evidence>
<evidence type="ECO:0000256" key="5">
    <source>
        <dbReference type="ARBA" id="ARBA00023180"/>
    </source>
</evidence>
<dbReference type="InterPro" id="IPR051940">
    <property type="entry name" value="Chitin_bind-dev_reg"/>
</dbReference>
<dbReference type="PROSITE" id="PS50940">
    <property type="entry name" value="CHIT_BIND_II"/>
    <property type="match status" value="1"/>
</dbReference>
<reference evidence="8 9" key="1">
    <citation type="journal article" date="2018" name="Sci. Rep.">
        <title>Genomic signatures of local adaptation to the degree of environmental predictability in rotifers.</title>
        <authorList>
            <person name="Franch-Gras L."/>
            <person name="Hahn C."/>
            <person name="Garcia-Roger E.M."/>
            <person name="Carmona M.J."/>
            <person name="Serra M."/>
            <person name="Gomez A."/>
        </authorList>
    </citation>
    <scope>NUCLEOTIDE SEQUENCE [LARGE SCALE GENOMIC DNA]</scope>
    <source>
        <strain evidence="8">HYR1</strain>
    </source>
</reference>
<dbReference type="GO" id="GO:0005576">
    <property type="term" value="C:extracellular region"/>
    <property type="evidence" value="ECO:0007669"/>
    <property type="project" value="InterPro"/>
</dbReference>
<evidence type="ECO:0000313" key="9">
    <source>
        <dbReference type="Proteomes" id="UP000276133"/>
    </source>
</evidence>
<evidence type="ECO:0000256" key="4">
    <source>
        <dbReference type="ARBA" id="ARBA00023157"/>
    </source>
</evidence>
<dbReference type="EMBL" id="REGN01009425">
    <property type="protein sequence ID" value="RNA01186.1"/>
    <property type="molecule type" value="Genomic_DNA"/>
</dbReference>
<sequence length="177" mass="20873">MKRIFFYFILVIVKITFRVNKSECKAFSINTSERHSRPFYNKRFEKRSSNEYLENSYPTIYDNVYYSRCNSMIDLTRMPNSCRSFRRCVKGTLFMMRCPHGTVFDEELKVCNFPSNISGYCGNSNGCDPDRDLTIVPGFVDRFFRCTNGILYILKCPNTLIFSIQEKQCIPSTINYY</sequence>
<comment type="caution">
    <text evidence="8">The sequence shown here is derived from an EMBL/GenBank/DDBJ whole genome shotgun (WGS) entry which is preliminary data.</text>
</comment>
<gene>
    <name evidence="8" type="ORF">BpHYR1_016036</name>
</gene>
<proteinExistence type="predicted"/>
<evidence type="ECO:0000256" key="1">
    <source>
        <dbReference type="ARBA" id="ARBA00022669"/>
    </source>
</evidence>
<dbReference type="SMART" id="SM00494">
    <property type="entry name" value="ChtBD2"/>
    <property type="match status" value="2"/>
</dbReference>
<feature type="chain" id="PRO_5018223793" evidence="6">
    <location>
        <begin position="25"/>
        <end position="177"/>
    </location>
</feature>
<accession>A0A3M7PPZ6</accession>
<dbReference type="Pfam" id="PF01607">
    <property type="entry name" value="CBM_14"/>
    <property type="match status" value="2"/>
</dbReference>
<dbReference type="PANTHER" id="PTHR23301">
    <property type="entry name" value="CHITIN BINDING PERITROPHIN-A"/>
    <property type="match status" value="1"/>
</dbReference>
<dbReference type="Proteomes" id="UP000276133">
    <property type="component" value="Unassembled WGS sequence"/>
</dbReference>
<dbReference type="InterPro" id="IPR036508">
    <property type="entry name" value="Chitin-bd_dom_sf"/>
</dbReference>
<evidence type="ECO:0000313" key="8">
    <source>
        <dbReference type="EMBL" id="RNA01186.1"/>
    </source>
</evidence>
<organism evidence="8 9">
    <name type="scientific">Brachionus plicatilis</name>
    <name type="common">Marine rotifer</name>
    <name type="synonym">Brachionus muelleri</name>
    <dbReference type="NCBI Taxonomy" id="10195"/>
    <lineage>
        <taxon>Eukaryota</taxon>
        <taxon>Metazoa</taxon>
        <taxon>Spiralia</taxon>
        <taxon>Gnathifera</taxon>
        <taxon>Rotifera</taxon>
        <taxon>Eurotatoria</taxon>
        <taxon>Monogononta</taxon>
        <taxon>Pseudotrocha</taxon>
        <taxon>Ploima</taxon>
        <taxon>Brachionidae</taxon>
        <taxon>Brachionus</taxon>
    </lineage>
</organism>
<dbReference type="OrthoDB" id="9987187at2759"/>
<keyword evidence="1" id="KW-0147">Chitin-binding</keyword>
<feature type="signal peptide" evidence="6">
    <location>
        <begin position="1"/>
        <end position="24"/>
    </location>
</feature>
<evidence type="ECO:0000256" key="2">
    <source>
        <dbReference type="ARBA" id="ARBA00022729"/>
    </source>
</evidence>
<keyword evidence="9" id="KW-1185">Reference proteome</keyword>
<dbReference type="PANTHER" id="PTHR23301:SF0">
    <property type="entry name" value="CHITIN-BINDING TYPE-2 DOMAIN-CONTAINING PROTEIN-RELATED"/>
    <property type="match status" value="1"/>
</dbReference>
<dbReference type="InterPro" id="IPR002557">
    <property type="entry name" value="Chitin-bd_dom"/>
</dbReference>
<protein>
    <submittedName>
        <fullName evidence="8">Chondroitin proteoglycan 2-like</fullName>
    </submittedName>
</protein>
<keyword evidence="5" id="KW-0325">Glycoprotein</keyword>
<dbReference type="AlphaFoldDB" id="A0A3M7PPZ6"/>
<name>A0A3M7PPZ6_BRAPC</name>
<evidence type="ECO:0000256" key="3">
    <source>
        <dbReference type="ARBA" id="ARBA00022737"/>
    </source>
</evidence>
<dbReference type="SUPFAM" id="SSF57625">
    <property type="entry name" value="Invertebrate chitin-binding proteins"/>
    <property type="match status" value="2"/>
</dbReference>
<feature type="domain" description="Chitin-binding type-2" evidence="7">
    <location>
        <begin position="66"/>
        <end position="123"/>
    </location>
</feature>
<evidence type="ECO:0000259" key="7">
    <source>
        <dbReference type="PROSITE" id="PS50940"/>
    </source>
</evidence>
<dbReference type="Gene3D" id="2.170.140.10">
    <property type="entry name" value="Chitin binding domain"/>
    <property type="match status" value="2"/>
</dbReference>